<dbReference type="Proteomes" id="UP000290958">
    <property type="component" value="Unassembled WGS sequence"/>
</dbReference>
<keyword evidence="1" id="KW-0732">Signal</keyword>
<dbReference type="GO" id="GO:0016853">
    <property type="term" value="F:isomerase activity"/>
    <property type="evidence" value="ECO:0007669"/>
    <property type="project" value="UniProtKB-KW"/>
</dbReference>
<feature type="chain" id="PRO_5020424779" evidence="1">
    <location>
        <begin position="21"/>
        <end position="225"/>
    </location>
</feature>
<keyword evidence="4" id="KW-1185">Reference proteome</keyword>
<organism evidence="3 4">
    <name type="scientific">Sphingobium fluviale</name>
    <dbReference type="NCBI Taxonomy" id="2506423"/>
    <lineage>
        <taxon>Bacteria</taxon>
        <taxon>Pseudomonadati</taxon>
        <taxon>Pseudomonadota</taxon>
        <taxon>Alphaproteobacteria</taxon>
        <taxon>Sphingomonadales</taxon>
        <taxon>Sphingomonadaceae</taxon>
        <taxon>Sphingobium</taxon>
    </lineage>
</organism>
<name>A0A4Q1KIQ1_9SPHN</name>
<feature type="domain" description="Thioredoxin-like fold" evidence="2">
    <location>
        <begin position="35"/>
        <end position="220"/>
    </location>
</feature>
<evidence type="ECO:0000256" key="1">
    <source>
        <dbReference type="SAM" id="SignalP"/>
    </source>
</evidence>
<dbReference type="Gene3D" id="3.40.30.10">
    <property type="entry name" value="Glutaredoxin"/>
    <property type="match status" value="1"/>
</dbReference>
<keyword evidence="3" id="KW-0413">Isomerase</keyword>
<reference evidence="4" key="1">
    <citation type="submission" date="2019-01" db="EMBL/GenBank/DDBJ databases">
        <title>Cytophagaceae bacterium strain CAR-16.</title>
        <authorList>
            <person name="Chen W.-M."/>
        </authorList>
    </citation>
    <scope>NUCLEOTIDE SEQUENCE [LARGE SCALE GENOMIC DNA]</scope>
    <source>
        <strain evidence="4">CHR27</strain>
    </source>
</reference>
<sequence>MIRALLLLLALSLFPVGAQAAPAKDWSRTVTLTREGAHVIGNPAAKTQLVEYVSYTCPHCAHYVAESTAPLKAGWVAKGLVAVEVRNLVRDKYDLIAALLARCGGPAAFPGHHEAIFAAQQTWFGKAIALENDPPDYPATMGQSTRMADIASRIGLLALVAGRGVTPARSRACLADQKAMDAVLGMTNRASADDVRSTPSFLLNDTLTDAHDWGRLRGLLPAPAK</sequence>
<dbReference type="RefSeq" id="WP_129403662.1">
    <property type="nucleotide sequence ID" value="NZ_SBKP01000004.1"/>
</dbReference>
<dbReference type="InterPro" id="IPR012336">
    <property type="entry name" value="Thioredoxin-like_fold"/>
</dbReference>
<feature type="signal peptide" evidence="1">
    <location>
        <begin position="1"/>
        <end position="20"/>
    </location>
</feature>
<dbReference type="Gene3D" id="1.10.40.110">
    <property type="match status" value="1"/>
</dbReference>
<comment type="caution">
    <text evidence="3">The sequence shown here is derived from an EMBL/GenBank/DDBJ whole genome shotgun (WGS) entry which is preliminary data.</text>
</comment>
<evidence type="ECO:0000313" key="4">
    <source>
        <dbReference type="Proteomes" id="UP000290958"/>
    </source>
</evidence>
<evidence type="ECO:0000259" key="2">
    <source>
        <dbReference type="Pfam" id="PF13462"/>
    </source>
</evidence>
<dbReference type="OrthoDB" id="8478320at2"/>
<proteinExistence type="predicted"/>
<gene>
    <name evidence="3" type="ORF">EQG66_05840</name>
</gene>
<dbReference type="EMBL" id="SBKP01000004">
    <property type="protein sequence ID" value="RXR29472.1"/>
    <property type="molecule type" value="Genomic_DNA"/>
</dbReference>
<evidence type="ECO:0000313" key="3">
    <source>
        <dbReference type="EMBL" id="RXR29472.1"/>
    </source>
</evidence>
<protein>
    <submittedName>
        <fullName evidence="3">Protein-disulfide isomerase</fullName>
    </submittedName>
</protein>
<dbReference type="SUPFAM" id="SSF52833">
    <property type="entry name" value="Thioredoxin-like"/>
    <property type="match status" value="1"/>
</dbReference>
<dbReference type="Pfam" id="PF13462">
    <property type="entry name" value="Thioredoxin_4"/>
    <property type="match status" value="1"/>
</dbReference>
<dbReference type="InterPro" id="IPR036249">
    <property type="entry name" value="Thioredoxin-like_sf"/>
</dbReference>
<accession>A0A4Q1KIQ1</accession>
<dbReference type="AlphaFoldDB" id="A0A4Q1KIQ1"/>